<dbReference type="PANTHER" id="PTHR23250:SF1">
    <property type="entry name" value="TECTONIN BETA-PROPELLER REPEAT-CONTAINING PROTEIN 1"/>
    <property type="match status" value="1"/>
</dbReference>
<dbReference type="SMART" id="SM00694">
    <property type="entry name" value="DysFC"/>
    <property type="match status" value="2"/>
</dbReference>
<dbReference type="InterPro" id="IPR013320">
    <property type="entry name" value="ConA-like_dom_sf"/>
</dbReference>
<name>A0A6A7FRV8_9CRUS</name>
<evidence type="ECO:0000256" key="4">
    <source>
        <dbReference type="SAM" id="MobiDB-lite"/>
    </source>
</evidence>
<comment type="similarity">
    <text evidence="1">Belongs to the TECPR1 family.</text>
</comment>
<accession>A0A6A7FRV8</accession>
<dbReference type="SMART" id="SM00276">
    <property type="entry name" value="GLECT"/>
    <property type="match status" value="1"/>
</dbReference>
<dbReference type="Pfam" id="PF06462">
    <property type="entry name" value="Hyd_WA"/>
    <property type="match status" value="3"/>
</dbReference>
<evidence type="ECO:0000313" key="6">
    <source>
        <dbReference type="EMBL" id="LAC20960.1"/>
    </source>
</evidence>
<protein>
    <submittedName>
        <fullName evidence="6">Tectonin beta-propeller repeat-containing protein-like</fullName>
    </submittedName>
</protein>
<feature type="compositionally biased region" description="Basic residues" evidence="4">
    <location>
        <begin position="498"/>
        <end position="510"/>
    </location>
</feature>
<sequence>MPSSQIFAVNNSGRVFTLLTNEKKWQELEYLGIEFKKVSAHEMVVWALGGDHQIYVYVYGTTVPIRVCEEAYENQRWRPTEGFSHHLLPTDRAAFSSADGLTERTMMAVHLPTLAWQWEGPWAIHTTLSGQQLNSEGWTYALDFPRVYSASSCWSSCVRRRKWTRYRRYIALNTWSAVPSIHQDYTKEPFIDISVGGGEVPGGEPDVFMVWGVTALGKVMVREGVSGQAPEGCGWVHVPTPPQHDATSISVGRSGRVVAVTWEGRVLVRTGINRENSLGTSWTVVEPPQRCPFVNVGVGMNAVWGCGRDHSVWFRRGLGTRSGCGGQEDEEDPVVGTGWLSMGTQKLISVTVGPDDQVWGISSGEYSVLVRFGVTSSEPAGKTWRVIDVPVVTCDAAASMLGDDDDDSSDDGGAEAAAAPPLAIGEADDDCQPSDHEKHSSNENYNKDDDDSDDDSEFESATDDSQDDQDYKSLLDLTDGSCISKKTDPSAAATVKNVLRKRRKKRRPKTKGHDASDPTVLENSKERSNQLPYPVLPARDSPTLPFDKEFSATPHLVLAVPTTTSTGATAVATSIPPTTTIASHQATLPALTNTLPPKVSATHSSTAAAKIPSTAAAQQQCQQHQSAFTNPRSRHPSSSSTESSTAALHQASALGLRGGPPLGGSGAASSGGAGGGRACIPQLEEHLWLAVTGGGCWIHTDPWPDWFSGGGADQSRAAWRENISYQLYQLHCNLQPYRGMFREVVKNSSWSMTGRCRWLSSGHWQPATITLTIPANTSSDNTDNKTRSPAGSIGNSTAAAGDGGRYGESEENSQEEEDNIVEPVLVIEFSSGSKKRFCISMSTILVLRIHVQPPSRCLLALYCSFQPHEPCCLQYNSEHTAEEWADNLANAIWQFKYTRVKEDVALTKGPYTVTPPTGDVTPPTGSVTTPTGPETPPTSFLTSSTEVSLQPSIDSTQIQDTRNSSLEMCATTISYNKLDWAERERSNQFKYRPTPYSIWATTMDGAVYFHDSAAAATSNERCCSDNSGSSEEQRLRISNGGRGRQVFLLPSLFKEGSSVSLTFTVDDKPDRFYFNLQSSGSSSCTVALHCNPRIAKKVVVLNSFEQGSWQQEQRHKLPGFKAGTHNTIMIVCQQSEYKLVMNGRAWHSFDHRVTPNCVSHLVCDGDMTVTSVTATQPPVCPGVAEVDWEGVGGHLVRVAGGAGGVTWGLSNDCHIYTYTGGRGGGPYKGVAGVTSHGLVHPESDVVHDYVWENNRWNPLTGFSARGLPTDRPGWTEHNRPILPLTREEVKLPSRHWAWTSDWSVDFHPPGGCDSEGWQHATDFPLTFHVHCYLTDLVRRRRWKRRRRVSTTGPWMQLGRTPLVHVDVASRRSSDGSIPVWGVSVSGEVLLRTGVTPTCPEGTAWSMVSTDCPIVSISVDMGPCLPEVPLRKTGEIVADKHGENLNWRNGDVISGRMAGGRKVLLPSSPSPSGGNNCQVWGVTRDGRAILRLGVTHTNPVGIQWTDVDAPEVPLKAVQVGGGAVWGLDQQGGLYRRINTQPLFPEGTSWGFVCGGVGDVSVASNGELWAVLTAPTLPSTASAVGDVKDKTDATKGSNGMGTGMLGMRVGICKECPMGSEWEFAAGSGWSTITAKMMMARHVGKASS</sequence>
<dbReference type="Pfam" id="PF00337">
    <property type="entry name" value="Gal-bind_lectin"/>
    <property type="match status" value="1"/>
</dbReference>
<dbReference type="InterPro" id="IPR001079">
    <property type="entry name" value="Galectin_CRD"/>
</dbReference>
<feature type="region of interest" description="Disordered" evidence="4">
    <location>
        <begin position="598"/>
        <end position="676"/>
    </location>
</feature>
<dbReference type="EMBL" id="IACT01001619">
    <property type="protein sequence ID" value="LAC20960.1"/>
    <property type="molecule type" value="mRNA"/>
</dbReference>
<dbReference type="SMART" id="SM00908">
    <property type="entry name" value="Gal-bind_lectin"/>
    <property type="match status" value="1"/>
</dbReference>
<dbReference type="InterPro" id="IPR051513">
    <property type="entry name" value="Tectonin_beta-prop"/>
</dbReference>
<feature type="compositionally biased region" description="Low complexity" evidence="4">
    <location>
        <begin position="911"/>
        <end position="932"/>
    </location>
</feature>
<dbReference type="GO" id="GO:0005737">
    <property type="term" value="C:cytoplasm"/>
    <property type="evidence" value="ECO:0007669"/>
    <property type="project" value="UniProtKB-ARBA"/>
</dbReference>
<feature type="compositionally biased region" description="Gly residues" evidence="4">
    <location>
        <begin position="656"/>
        <end position="676"/>
    </location>
</feature>
<dbReference type="Gene3D" id="2.60.120.200">
    <property type="match status" value="1"/>
</dbReference>
<dbReference type="PANTHER" id="PTHR23250">
    <property type="entry name" value="DYSFERLIN-RELATED"/>
    <property type="match status" value="1"/>
</dbReference>
<feature type="compositionally biased region" description="Low complexity" evidence="4">
    <location>
        <begin position="604"/>
        <end position="627"/>
    </location>
</feature>
<proteinExistence type="evidence at transcript level"/>
<dbReference type="Pfam" id="PF19193">
    <property type="entry name" value="Tectonin"/>
    <property type="match status" value="1"/>
</dbReference>
<feature type="compositionally biased region" description="Basic and acidic residues" evidence="4">
    <location>
        <begin position="433"/>
        <end position="447"/>
    </location>
</feature>
<dbReference type="InterPro" id="IPR010482">
    <property type="entry name" value="TECPR1-like_DysF"/>
</dbReference>
<feature type="compositionally biased region" description="Polar residues" evidence="4">
    <location>
        <begin position="774"/>
        <end position="798"/>
    </location>
</feature>
<evidence type="ECO:0000259" key="5">
    <source>
        <dbReference type="PROSITE" id="PS51304"/>
    </source>
</evidence>
<reference evidence="6" key="1">
    <citation type="submission" date="2017-11" db="EMBL/GenBank/DDBJ databases">
        <title>The sensing device of the deep-sea amphipod.</title>
        <authorList>
            <person name="Kobayashi H."/>
            <person name="Nagahama T."/>
            <person name="Arai W."/>
            <person name="Sasagawa Y."/>
            <person name="Umeda M."/>
            <person name="Hayashi T."/>
            <person name="Nikaido I."/>
            <person name="Watanabe H."/>
            <person name="Oguri K."/>
            <person name="Kitazato H."/>
            <person name="Fujioka K."/>
            <person name="Kido Y."/>
            <person name="Takami H."/>
        </authorList>
    </citation>
    <scope>NUCLEOTIDE SEQUENCE</scope>
    <source>
        <tissue evidence="6">Whole body</tissue>
    </source>
</reference>
<dbReference type="SMART" id="SM00706">
    <property type="entry name" value="TECPR"/>
    <property type="match status" value="8"/>
</dbReference>
<dbReference type="SUPFAM" id="SSF49899">
    <property type="entry name" value="Concanavalin A-like lectins/glucanases"/>
    <property type="match status" value="1"/>
</dbReference>
<evidence type="ECO:0000256" key="2">
    <source>
        <dbReference type="ARBA" id="ARBA00022734"/>
    </source>
</evidence>
<organism evidence="6">
    <name type="scientific">Hirondellea gigas</name>
    <dbReference type="NCBI Taxonomy" id="1518452"/>
    <lineage>
        <taxon>Eukaryota</taxon>
        <taxon>Metazoa</taxon>
        <taxon>Ecdysozoa</taxon>
        <taxon>Arthropoda</taxon>
        <taxon>Crustacea</taxon>
        <taxon>Multicrustacea</taxon>
        <taxon>Malacostraca</taxon>
        <taxon>Eumalacostraca</taxon>
        <taxon>Peracarida</taxon>
        <taxon>Amphipoda</taxon>
        <taxon>Amphilochidea</taxon>
        <taxon>Lysianassida</taxon>
        <taxon>Lysianassidira</taxon>
        <taxon>Lysianassoidea</taxon>
        <taxon>Lysianassidae</taxon>
        <taxon>Hirondellea</taxon>
    </lineage>
</organism>
<dbReference type="GO" id="GO:0030246">
    <property type="term" value="F:carbohydrate binding"/>
    <property type="evidence" value="ECO:0007669"/>
    <property type="project" value="UniProtKB-KW"/>
</dbReference>
<feature type="compositionally biased region" description="Low complexity" evidence="4">
    <location>
        <begin position="636"/>
        <end position="655"/>
    </location>
</feature>
<dbReference type="InterPro" id="IPR006614">
    <property type="entry name" value="Peroxin/Ferlin"/>
</dbReference>
<dbReference type="PROSITE" id="PS51304">
    <property type="entry name" value="GALECTIN"/>
    <property type="match status" value="1"/>
</dbReference>
<evidence type="ECO:0000256" key="1">
    <source>
        <dbReference type="ARBA" id="ARBA00005966"/>
    </source>
</evidence>
<feature type="domain" description="Galectin" evidence="5">
    <location>
        <begin position="1045"/>
        <end position="1175"/>
    </location>
</feature>
<feature type="compositionally biased region" description="Acidic residues" evidence="4">
    <location>
        <begin position="809"/>
        <end position="818"/>
    </location>
</feature>
<keyword evidence="3" id="KW-0677">Repeat</keyword>
<dbReference type="SMART" id="SM00693">
    <property type="entry name" value="DysFN"/>
    <property type="match status" value="2"/>
</dbReference>
<feature type="region of interest" description="Disordered" evidence="4">
    <location>
        <begin position="774"/>
        <end position="818"/>
    </location>
</feature>
<dbReference type="Pfam" id="PF06398">
    <property type="entry name" value="Pex24p"/>
    <property type="match status" value="1"/>
</dbReference>
<feature type="region of interest" description="Disordered" evidence="4">
    <location>
        <begin position="911"/>
        <end position="939"/>
    </location>
</feature>
<dbReference type="CDD" id="cd00070">
    <property type="entry name" value="GLECT"/>
    <property type="match status" value="1"/>
</dbReference>
<keyword evidence="2" id="KW-0430">Lectin</keyword>
<dbReference type="GO" id="GO:0098588">
    <property type="term" value="C:bounding membrane of organelle"/>
    <property type="evidence" value="ECO:0007669"/>
    <property type="project" value="UniProtKB-ARBA"/>
</dbReference>
<feature type="compositionally biased region" description="Acidic residues" evidence="4">
    <location>
        <begin position="448"/>
        <end position="468"/>
    </location>
</feature>
<evidence type="ECO:0000256" key="3">
    <source>
        <dbReference type="ARBA" id="ARBA00022737"/>
    </source>
</evidence>
<feature type="region of interest" description="Disordered" evidence="4">
    <location>
        <begin position="425"/>
        <end position="533"/>
    </location>
</feature>
<dbReference type="InterPro" id="IPR006624">
    <property type="entry name" value="Beta-propeller_rpt_TECPR"/>
</dbReference>